<dbReference type="HOGENOM" id="CLU_711556_0_0_11"/>
<dbReference type="PROSITE" id="PS50943">
    <property type="entry name" value="HTH_CROC1"/>
    <property type="match status" value="1"/>
</dbReference>
<dbReference type="SMART" id="SM00530">
    <property type="entry name" value="HTH_XRE"/>
    <property type="match status" value="1"/>
</dbReference>
<dbReference type="eggNOG" id="COG1396">
    <property type="taxonomic scope" value="Bacteria"/>
</dbReference>
<gene>
    <name evidence="2" type="ordered locus">FraEuI1c_1496</name>
</gene>
<dbReference type="AlphaFoldDB" id="E3J6D1"/>
<dbReference type="EMBL" id="CP002299">
    <property type="protein sequence ID" value="ADP79558.1"/>
    <property type="molecule type" value="Genomic_DNA"/>
</dbReference>
<dbReference type="Gene3D" id="1.25.40.10">
    <property type="entry name" value="Tetratricopeptide repeat domain"/>
    <property type="match status" value="1"/>
</dbReference>
<dbReference type="InterPro" id="IPR010982">
    <property type="entry name" value="Lambda_DNA-bd_dom_sf"/>
</dbReference>
<evidence type="ECO:0000313" key="2">
    <source>
        <dbReference type="EMBL" id="ADP79558.1"/>
    </source>
</evidence>
<dbReference type="SUPFAM" id="SSF47413">
    <property type="entry name" value="lambda repressor-like DNA-binding domains"/>
    <property type="match status" value="1"/>
</dbReference>
<evidence type="ECO:0000313" key="3">
    <source>
        <dbReference type="Proteomes" id="UP000002484"/>
    </source>
</evidence>
<sequence length="377" mass="41636">MEKRPGLAARRKAVGLSQEGLAEALETARSTVARWERGEVAPQPATRAPLAEILQISLDDLDHLLNGDEPEKVHDPVQVGPTEPVGPLHTERARDRVKQLLAMERTFGGTRIADLAVDSARAFERRITDAGVRPGYKSEAHAVAAELFEISGWLLVDAARPTDVDHANSRALHHAAVAGDHGMEIFVLQNESMHLCETGRATEALYLARGVLDQPLSPRLSAMFHVREARALAARGDHESRRVWQRAVAEFGDGVRDSDPYWVWWLDDEQMELQKALLLKDLDEHELAIRAFREYLETRPDSLYCSLTLPNLALSQVLAGAWRDAEGTVRDIVDAADDSHSGRLNVRIVRLADTVKRSPAAPRSLRDAAHALAVFAG</sequence>
<dbReference type="InterPro" id="IPR011990">
    <property type="entry name" value="TPR-like_helical_dom_sf"/>
</dbReference>
<reference evidence="2 3" key="1">
    <citation type="submission" date="2010-10" db="EMBL/GenBank/DDBJ databases">
        <title>Complete sequence of Frankia sp. EuI1c.</title>
        <authorList>
            <consortium name="US DOE Joint Genome Institute"/>
            <person name="Lucas S."/>
            <person name="Copeland A."/>
            <person name="Lapidus A."/>
            <person name="Cheng J.-F."/>
            <person name="Bruce D."/>
            <person name="Goodwin L."/>
            <person name="Pitluck S."/>
            <person name="Chertkov O."/>
            <person name="Detter J.C."/>
            <person name="Han C."/>
            <person name="Tapia R."/>
            <person name="Land M."/>
            <person name="Hauser L."/>
            <person name="Jeffries C."/>
            <person name="Kyrpides N."/>
            <person name="Ivanova N."/>
            <person name="Mikhailova N."/>
            <person name="Beauchemin N."/>
            <person name="Sen A."/>
            <person name="Sur S.A."/>
            <person name="Gtari M."/>
            <person name="Wall L."/>
            <person name="Tisa L."/>
            <person name="Woyke T."/>
        </authorList>
    </citation>
    <scope>NUCLEOTIDE SEQUENCE [LARGE SCALE GENOMIC DNA]</scope>
    <source>
        <strain evidence="3">DSM 45817 / CECT 9037 / EuI1c</strain>
    </source>
</reference>
<name>E3J6D1_PSEI1</name>
<protein>
    <submittedName>
        <fullName evidence="2">Helix-turn-helix domain protein</fullName>
    </submittedName>
</protein>
<dbReference type="Pfam" id="PF01381">
    <property type="entry name" value="HTH_3"/>
    <property type="match status" value="1"/>
</dbReference>
<dbReference type="InParanoid" id="E3J6D1"/>
<feature type="domain" description="HTH cro/C1-type" evidence="1">
    <location>
        <begin position="7"/>
        <end position="61"/>
    </location>
</feature>
<proteinExistence type="predicted"/>
<dbReference type="CDD" id="cd00093">
    <property type="entry name" value="HTH_XRE"/>
    <property type="match status" value="1"/>
</dbReference>
<dbReference type="STRING" id="298654.FraEuI1c_1496"/>
<dbReference type="OrthoDB" id="3208526at2"/>
<dbReference type="eggNOG" id="COG1476">
    <property type="taxonomic scope" value="Bacteria"/>
</dbReference>
<dbReference type="GO" id="GO:0003677">
    <property type="term" value="F:DNA binding"/>
    <property type="evidence" value="ECO:0007669"/>
    <property type="project" value="InterPro"/>
</dbReference>
<dbReference type="InterPro" id="IPR001387">
    <property type="entry name" value="Cro/C1-type_HTH"/>
</dbReference>
<accession>E3J6D1</accession>
<dbReference type="Gene3D" id="1.10.260.40">
    <property type="entry name" value="lambda repressor-like DNA-binding domains"/>
    <property type="match status" value="1"/>
</dbReference>
<evidence type="ECO:0000259" key="1">
    <source>
        <dbReference type="PROSITE" id="PS50943"/>
    </source>
</evidence>
<dbReference type="RefSeq" id="WP_013422678.1">
    <property type="nucleotide sequence ID" value="NC_014666.1"/>
</dbReference>
<keyword evidence="3" id="KW-1185">Reference proteome</keyword>
<organism evidence="2 3">
    <name type="scientific">Pseudofrankia inefficax (strain DSM 45817 / CECT 9037 / DDB 130130 / EuI1c)</name>
    <name type="common">Frankia inefficax</name>
    <dbReference type="NCBI Taxonomy" id="298654"/>
    <lineage>
        <taxon>Bacteria</taxon>
        <taxon>Bacillati</taxon>
        <taxon>Actinomycetota</taxon>
        <taxon>Actinomycetes</taxon>
        <taxon>Frankiales</taxon>
        <taxon>Frankiaceae</taxon>
        <taxon>Pseudofrankia</taxon>
    </lineage>
</organism>
<dbReference type="Proteomes" id="UP000002484">
    <property type="component" value="Chromosome"/>
</dbReference>
<dbReference type="KEGG" id="fri:FraEuI1c_1496"/>